<organism evidence="1 2">
    <name type="scientific">Bacteroides reticulotermitis</name>
    <dbReference type="NCBI Taxonomy" id="1133319"/>
    <lineage>
        <taxon>Bacteria</taxon>
        <taxon>Pseudomonadati</taxon>
        <taxon>Bacteroidota</taxon>
        <taxon>Bacteroidia</taxon>
        <taxon>Bacteroidales</taxon>
        <taxon>Bacteroidaceae</taxon>
        <taxon>Bacteroides</taxon>
    </lineage>
</organism>
<reference evidence="1" key="1">
    <citation type="submission" date="2020-08" db="EMBL/GenBank/DDBJ databases">
        <title>Genomic Encyclopedia of Type Strains, Phase IV (KMG-IV): sequencing the most valuable type-strain genomes for metagenomic binning, comparative biology and taxonomic classification.</title>
        <authorList>
            <person name="Goeker M."/>
        </authorList>
    </citation>
    <scope>NUCLEOTIDE SEQUENCE [LARGE SCALE GENOMIC DNA]</scope>
    <source>
        <strain evidence="1">DSM 105720</strain>
    </source>
</reference>
<sequence length="64" mass="7694">MNNKLLIILTELMREVLYYITVQINPEINLRTMQLLHLSFSHPDSNCRFWNYTKSILIKRSRGL</sequence>
<gene>
    <name evidence="1" type="ORF">GGR06_003445</name>
</gene>
<comment type="caution">
    <text evidence="1">The sequence shown here is derived from an EMBL/GenBank/DDBJ whole genome shotgun (WGS) entry which is preliminary data.</text>
</comment>
<dbReference type="AlphaFoldDB" id="A0A840D0L5"/>
<dbReference type="Proteomes" id="UP000560658">
    <property type="component" value="Unassembled WGS sequence"/>
</dbReference>
<accession>A0A840D0L5</accession>
<evidence type="ECO:0000313" key="2">
    <source>
        <dbReference type="Proteomes" id="UP000560658"/>
    </source>
</evidence>
<name>A0A840D0L5_9BACE</name>
<protein>
    <submittedName>
        <fullName evidence="1">Uncharacterized protein</fullName>
    </submittedName>
</protein>
<proteinExistence type="predicted"/>
<dbReference type="EMBL" id="JACIER010000016">
    <property type="protein sequence ID" value="MBB4045630.1"/>
    <property type="molecule type" value="Genomic_DNA"/>
</dbReference>
<evidence type="ECO:0000313" key="1">
    <source>
        <dbReference type="EMBL" id="MBB4045630.1"/>
    </source>
</evidence>
<keyword evidence="2" id="KW-1185">Reference proteome</keyword>